<dbReference type="InterPro" id="IPR001194">
    <property type="entry name" value="cDENN_dom"/>
</dbReference>
<proteinExistence type="predicted"/>
<evidence type="ECO:0000256" key="1">
    <source>
        <dbReference type="SAM" id="Coils"/>
    </source>
</evidence>
<keyword evidence="1" id="KW-0175">Coiled coil</keyword>
<reference evidence="4" key="1">
    <citation type="submission" date="2021-01" db="EMBL/GenBank/DDBJ databases">
        <authorList>
            <person name="Corre E."/>
            <person name="Pelletier E."/>
            <person name="Niang G."/>
            <person name="Scheremetjew M."/>
            <person name="Finn R."/>
            <person name="Kale V."/>
            <person name="Holt S."/>
            <person name="Cochrane G."/>
            <person name="Meng A."/>
            <person name="Brown T."/>
            <person name="Cohen L."/>
        </authorList>
    </citation>
    <scope>NUCLEOTIDE SEQUENCE</scope>
    <source>
        <strain evidence="4">Isolate 1302-5</strain>
    </source>
</reference>
<dbReference type="EMBL" id="HBKQ01059136">
    <property type="protein sequence ID" value="CAE2286004.1"/>
    <property type="molecule type" value="Transcribed_RNA"/>
</dbReference>
<dbReference type="PANTHER" id="PTHR15288">
    <property type="entry name" value="DENN DOMAIN-CONTAINING PROTEIN 2"/>
    <property type="match status" value="1"/>
</dbReference>
<evidence type="ECO:0000259" key="3">
    <source>
        <dbReference type="PROSITE" id="PS50211"/>
    </source>
</evidence>
<dbReference type="InterPro" id="IPR043153">
    <property type="entry name" value="DENN_C"/>
</dbReference>
<dbReference type="Gene3D" id="3.40.50.11500">
    <property type="match status" value="1"/>
</dbReference>
<feature type="domain" description="UDENN" evidence="3">
    <location>
        <begin position="1"/>
        <end position="501"/>
    </location>
</feature>
<evidence type="ECO:0000313" key="4">
    <source>
        <dbReference type="EMBL" id="CAE2286004.1"/>
    </source>
</evidence>
<feature type="coiled-coil region" evidence="1">
    <location>
        <begin position="690"/>
        <end position="724"/>
    </location>
</feature>
<feature type="region of interest" description="Disordered" evidence="2">
    <location>
        <begin position="1334"/>
        <end position="1401"/>
    </location>
</feature>
<protein>
    <recommendedName>
        <fullName evidence="3">UDENN domain-containing protein</fullName>
    </recommendedName>
</protein>
<feature type="region of interest" description="Disordered" evidence="2">
    <location>
        <begin position="1"/>
        <end position="80"/>
    </location>
</feature>
<dbReference type="PANTHER" id="PTHR15288:SF0">
    <property type="entry name" value="UDENN DOMAIN-CONTAINING PROTEIN"/>
    <property type="match status" value="1"/>
</dbReference>
<organism evidence="4">
    <name type="scientific">Odontella aurita</name>
    <dbReference type="NCBI Taxonomy" id="265563"/>
    <lineage>
        <taxon>Eukaryota</taxon>
        <taxon>Sar</taxon>
        <taxon>Stramenopiles</taxon>
        <taxon>Ochrophyta</taxon>
        <taxon>Bacillariophyta</taxon>
        <taxon>Mediophyceae</taxon>
        <taxon>Biddulphiophycidae</taxon>
        <taxon>Eupodiscales</taxon>
        <taxon>Odontellaceae</taxon>
        <taxon>Odontella</taxon>
    </lineage>
</organism>
<dbReference type="InterPro" id="IPR051942">
    <property type="entry name" value="DENN_domain_containing_2"/>
</dbReference>
<dbReference type="PROSITE" id="PS50211">
    <property type="entry name" value="DENN"/>
    <property type="match status" value="1"/>
</dbReference>
<dbReference type="Gene3D" id="2.60.120.680">
    <property type="entry name" value="GOLD domain"/>
    <property type="match status" value="1"/>
</dbReference>
<name>A0A7S4K7B5_9STRA</name>
<accession>A0A7S4K7B5</accession>
<feature type="compositionally biased region" description="Acidic residues" evidence="2">
    <location>
        <begin position="56"/>
        <end position="70"/>
    </location>
</feature>
<feature type="compositionally biased region" description="Polar residues" evidence="2">
    <location>
        <begin position="1374"/>
        <end position="1388"/>
    </location>
</feature>
<dbReference type="Pfam" id="PF02141">
    <property type="entry name" value="DENN"/>
    <property type="match status" value="1"/>
</dbReference>
<feature type="region of interest" description="Disordered" evidence="2">
    <location>
        <begin position="809"/>
        <end position="828"/>
    </location>
</feature>
<gene>
    <name evidence="4" type="ORF">OAUR00152_LOCUS40409</name>
</gene>
<evidence type="ECO:0000256" key="2">
    <source>
        <dbReference type="SAM" id="MobiDB-lite"/>
    </source>
</evidence>
<sequence length="1401" mass="156425">MQRDKTTSLPRVSSEPDLMKDDVPKDGAESFESFGWHSRRERRSSICSDPGATDGAESDSDDDIDGDDRDEAERSPLSPWAVEKGREAYQCMLRTNALGDVVVAEKCYVLIGGRADDQALVLSCLQQLINYEREENLLGSFGARTLLSQESLRDEQLVNGTAEKEEEEAAADRSFVAFYTKQVERRQRMLRFMQVECRLTEYQSNISYPNFEAYLACGDRNYFELALPLQNITPIKLPLPLPSCQKEWGFAKLMLTIGSDSMLLALRLLLLERSILVLGERADEVTASCSALLELLKPFHWPSTFMPVLPFCMIEFVGSPVPFIAGMAIEDSEGLDMILDDPCVVEAQMTGMSIIHLTKGTFTITSEEGVTEKLVLNTKLRKKIMSLNQQLAVHFNNKESNLHSFQRFCKSGLRAEETIALSSARNHIHDYFSFLFGETTSGEGWFQQYGLLASDAVENQINPRSMLDALRAELTFQEEFLRTQLFSSYVESSRVQTQEVEATRREEEAKRLDTLLNPASYPRTAQGLSAFLATVDGDRPLEQYGPEAAAHTSAEQLGPAVTTHKASSFIVGNGKHREVLLPIAVARSTVKIEKVALVEGADVEFSVRLRGRQQEKQLMEPIQINAATGIDVSSCNDNEFRINNTPAIVVLRFGNAATWFRSSRVTYCATVTKPTETIAVDLDGALLERAERAERAIELLRAEMGSAEEDATQATRELAVVEKEAAGALSAVGGEGDKDLLHLRGELAAVEKEVWKAEEAANVKAVEVGLSGDLANDAEKALEDIDTSIDKLMRRVKRLQAKRKVISEERETRKERLKRSRKEHEATLETVKRLEKDLEERQKNLDKATEWKQRGREREVSISKRREASMLAKEQASKRMCFMRKQYDSLKLRLLDPRTEYAPLTSLSIKEAEPSSLLMLKDGSLASLLQFLKPTEAERFVLLTSKALSAAIAANDSSSWVALSSYYRSLPQSGMLQSQLVKAGLYSTVESIPGQLIRQLLFAQRKMVKSSVEQQQAGAEIPCLSLPSLKFKPTDYTMVVQVMAQFEEESIYAKPLFCQIIHGKDLDEFLQTGSRDYDVDPELIGDGPIHLRDDNDPIVHTFSKKDFEVEKPNHWNTHIVEQYLSDKKATATVHLIRKSGNSVDSACIVQGNIRGCIFNSESDMFSTIHADFECQSEFSLALNESILRAINYCDAKKKKLLSKGEGQRFDGKNILSRNAMVGLQIPCCITQGEVTSNTLNLHFEGVRIHARCTQKGTGGGSEVELFSTWLRDAYGIRWDATSRAWVGDYHQHARDNPDEALLFAHVIEGVLGWETIPGVKPFVARPKWSGTRRSSFNLRRNEGCAGDGNTGPPRSPMMKRLKSAFRVNSRAEVQGSSVDPSRSTAAGHTSKDSPPQRRTSA</sequence>
<dbReference type="InterPro" id="IPR037516">
    <property type="entry name" value="Tripartite_DENN"/>
</dbReference>
<feature type="compositionally biased region" description="Basic and acidic residues" evidence="2">
    <location>
        <begin position="17"/>
        <end position="28"/>
    </location>
</feature>
<dbReference type="SMART" id="SM00799">
    <property type="entry name" value="DENN"/>
    <property type="match status" value="1"/>
</dbReference>